<dbReference type="InterPro" id="IPR000836">
    <property type="entry name" value="PRTase_dom"/>
</dbReference>
<dbReference type="Gene3D" id="3.40.50.2020">
    <property type="match status" value="1"/>
</dbReference>
<keyword evidence="3" id="KW-0328">Glycosyltransferase</keyword>
<dbReference type="GO" id="GO:0016757">
    <property type="term" value="F:glycosyltransferase activity"/>
    <property type="evidence" value="ECO:0007669"/>
    <property type="project" value="UniProtKB-KW"/>
</dbReference>
<name>A0ABS5QE18_9PROT</name>
<proteinExistence type="predicted"/>
<gene>
    <name evidence="3" type="ORF">KHU32_12310</name>
</gene>
<organism evidence="3 4">
    <name type="scientific">Roseococcus pinisoli</name>
    <dbReference type="NCBI Taxonomy" id="2835040"/>
    <lineage>
        <taxon>Bacteria</taxon>
        <taxon>Pseudomonadati</taxon>
        <taxon>Pseudomonadota</taxon>
        <taxon>Alphaproteobacteria</taxon>
        <taxon>Acetobacterales</taxon>
        <taxon>Roseomonadaceae</taxon>
        <taxon>Roseococcus</taxon>
    </lineage>
</organism>
<comment type="caution">
    <text evidence="3">The sequence shown here is derived from an EMBL/GenBank/DDBJ whole genome shotgun (WGS) entry which is preliminary data.</text>
</comment>
<dbReference type="NCBIfam" id="NF004689">
    <property type="entry name" value="PRK06031.1"/>
    <property type="match status" value="1"/>
</dbReference>
<dbReference type="SUPFAM" id="SSF53271">
    <property type="entry name" value="PRTase-like"/>
    <property type="match status" value="1"/>
</dbReference>
<dbReference type="Proteomes" id="UP000766336">
    <property type="component" value="Unassembled WGS sequence"/>
</dbReference>
<evidence type="ECO:0000313" key="3">
    <source>
        <dbReference type="EMBL" id="MBS7811723.1"/>
    </source>
</evidence>
<dbReference type="PANTHER" id="PTHR43218:SF1">
    <property type="entry name" value="PHOSPHORIBOSYLTRANSFERASE"/>
    <property type="match status" value="1"/>
</dbReference>
<evidence type="ECO:0000259" key="2">
    <source>
        <dbReference type="Pfam" id="PF00156"/>
    </source>
</evidence>
<dbReference type="CDD" id="cd06223">
    <property type="entry name" value="PRTases_typeI"/>
    <property type="match status" value="1"/>
</dbReference>
<feature type="domain" description="Phosphoribosyltransferase" evidence="2">
    <location>
        <begin position="79"/>
        <end position="212"/>
    </location>
</feature>
<dbReference type="InterPro" id="IPR029057">
    <property type="entry name" value="PRTase-like"/>
</dbReference>
<feature type="region of interest" description="Disordered" evidence="1">
    <location>
        <begin position="1"/>
        <end position="51"/>
    </location>
</feature>
<sequence>MPAPGDPSGQPGTPSRLNATAAAPAFPEPPHVQDAWQHFDAEPDPGPPYGERFPARMPDGSFLHLPIRPIGVAGLIANQASFPVIHALVGWMAEAARKLEPEVVLGLPTLGHVFAPLLAERLGHPNWVAAGYSRKFWYEEALSVPIRSVTTVAERRVWLDPRTLPRLEGRRVLLVDDVISSGSSALAGLALLAAAGIRPVGLCVAMIQTRRWQPEWPADIPVECVCETPRLERREGGWFPA</sequence>
<reference evidence="3 4" key="1">
    <citation type="submission" date="2021-05" db="EMBL/GenBank/DDBJ databases">
        <title>Roseococcus sp. XZZS9, whole genome shotgun sequencing project.</title>
        <authorList>
            <person name="Zhao G."/>
            <person name="Shen L."/>
        </authorList>
    </citation>
    <scope>NUCLEOTIDE SEQUENCE [LARGE SCALE GENOMIC DNA]</scope>
    <source>
        <strain evidence="3 4">XZZS9</strain>
    </source>
</reference>
<accession>A0ABS5QE18</accession>
<dbReference type="Pfam" id="PF00156">
    <property type="entry name" value="Pribosyltran"/>
    <property type="match status" value="1"/>
</dbReference>
<evidence type="ECO:0000256" key="1">
    <source>
        <dbReference type="SAM" id="MobiDB-lite"/>
    </source>
</evidence>
<keyword evidence="3" id="KW-0808">Transferase</keyword>
<dbReference type="PANTHER" id="PTHR43218">
    <property type="entry name" value="PHOSPHORIBOSYLTRANSFERASE-RELATED"/>
    <property type="match status" value="1"/>
</dbReference>
<protein>
    <submittedName>
        <fullName evidence="3">Phosphoribosyltransferase</fullName>
    </submittedName>
</protein>
<dbReference type="EMBL" id="JAHCDA010000002">
    <property type="protein sequence ID" value="MBS7811723.1"/>
    <property type="molecule type" value="Genomic_DNA"/>
</dbReference>
<evidence type="ECO:0000313" key="4">
    <source>
        <dbReference type="Proteomes" id="UP000766336"/>
    </source>
</evidence>
<keyword evidence="4" id="KW-1185">Reference proteome</keyword>